<dbReference type="GO" id="GO:0016787">
    <property type="term" value="F:hydrolase activity"/>
    <property type="evidence" value="ECO:0007669"/>
    <property type="project" value="UniProtKB-KW"/>
</dbReference>
<dbReference type="PANTHER" id="PTHR43736:SF1">
    <property type="entry name" value="DIHYDRONEOPTERIN TRIPHOSPHATE DIPHOSPHATASE"/>
    <property type="match status" value="1"/>
</dbReference>
<proteinExistence type="predicted"/>
<dbReference type="PROSITE" id="PS00893">
    <property type="entry name" value="NUDIX_BOX"/>
    <property type="match status" value="1"/>
</dbReference>
<dbReference type="PROSITE" id="PS51462">
    <property type="entry name" value="NUDIX"/>
    <property type="match status" value="1"/>
</dbReference>
<dbReference type="Gene3D" id="3.90.79.10">
    <property type="entry name" value="Nucleoside Triphosphate Pyrophosphohydrolase"/>
    <property type="match status" value="1"/>
</dbReference>
<dbReference type="Pfam" id="PF00293">
    <property type="entry name" value="NUDIX"/>
    <property type="match status" value="1"/>
</dbReference>
<feature type="compositionally biased region" description="Basic and acidic residues" evidence="2">
    <location>
        <begin position="329"/>
        <end position="343"/>
    </location>
</feature>
<feature type="compositionally biased region" description="Low complexity" evidence="2">
    <location>
        <begin position="351"/>
        <end position="374"/>
    </location>
</feature>
<sequence length="553" mass="59407">MKRLAREGGGRRRAHLTYGLRRQLALAAIDRVADQPVAGMGHVHADLVCASGLEPAIDERRDTAEGLDHAGAGDGVTAALEQHRLALPVGLVAGELRSDLHHVAGLEADAAGAAQARITGVRHAIDHRRIMPVHRVLLELRGEPVMGAVRLRHHQKARGVFVDPVHDPWPRLATDARQVAAEMMEQRIDQRAVRGARRRMHHHPRGLVDDDQVLVFPDHGERDLLRHGLDRPRRLERDLVDLAGLDPGLLVGNRRAVLRHRALGDQPRQARARQRRFLWHCRRQGLIKAAGGGVPDLDAKDGLPDVRHAAFRSGPAARGPVSENPGDGAGRHDDPRACNDRRAACHPPVGPGAAARAARGGDPARGGAADLARLCGQPHRGAVRRRPGAGLSARRHAAGRDPDRARPRDGRAMSAPVPRLAVLAVVLRGEQVLLVRRANPPDAGLWGYPGGKVDWGETVEAAALRELAEETGLIARAGTVIAQTDAISRDAGGAVQFHYHLVAVACDGAEGTAQAADDALEAEWVPVPEVLARARPMSARVEEVLARALAARI</sequence>
<evidence type="ECO:0000256" key="1">
    <source>
        <dbReference type="ARBA" id="ARBA00022801"/>
    </source>
</evidence>
<evidence type="ECO:0000256" key="2">
    <source>
        <dbReference type="SAM" id="MobiDB-lite"/>
    </source>
</evidence>
<dbReference type="InterPro" id="IPR000086">
    <property type="entry name" value="NUDIX_hydrolase_dom"/>
</dbReference>
<feature type="compositionally biased region" description="Basic residues" evidence="2">
    <location>
        <begin position="381"/>
        <end position="397"/>
    </location>
</feature>
<dbReference type="PANTHER" id="PTHR43736">
    <property type="entry name" value="ADP-RIBOSE PYROPHOSPHATASE"/>
    <property type="match status" value="1"/>
</dbReference>
<dbReference type="SUPFAM" id="SSF55811">
    <property type="entry name" value="Nudix"/>
    <property type="match status" value="1"/>
</dbReference>
<feature type="region of interest" description="Disordered" evidence="2">
    <location>
        <begin position="311"/>
        <end position="412"/>
    </location>
</feature>
<comment type="caution">
    <text evidence="4">The sequence shown here is derived from an EMBL/GenBank/DDBJ whole genome shotgun (WGS) entry which is preliminary data.</text>
</comment>
<reference evidence="4" key="1">
    <citation type="submission" date="2019-08" db="EMBL/GenBank/DDBJ databases">
        <authorList>
            <person name="Kucharzyk K."/>
            <person name="Murdoch R.W."/>
            <person name="Higgins S."/>
            <person name="Loffler F."/>
        </authorList>
    </citation>
    <scope>NUCLEOTIDE SEQUENCE</scope>
</reference>
<dbReference type="InterPro" id="IPR015797">
    <property type="entry name" value="NUDIX_hydrolase-like_dom_sf"/>
</dbReference>
<feature type="compositionally biased region" description="Basic and acidic residues" evidence="2">
    <location>
        <begin position="398"/>
        <end position="411"/>
    </location>
</feature>
<dbReference type="InterPro" id="IPR020476">
    <property type="entry name" value="Nudix_hydrolase"/>
</dbReference>
<accession>A0A644TW35</accession>
<evidence type="ECO:0000313" key="4">
    <source>
        <dbReference type="EMBL" id="MPL71135.1"/>
    </source>
</evidence>
<feature type="domain" description="Nudix hydrolase" evidence="3">
    <location>
        <begin position="417"/>
        <end position="547"/>
    </location>
</feature>
<dbReference type="AlphaFoldDB" id="A0A644TW35"/>
<gene>
    <name evidence="4" type="ORF">SDC9_16906</name>
</gene>
<evidence type="ECO:0000259" key="3">
    <source>
        <dbReference type="PROSITE" id="PS51462"/>
    </source>
</evidence>
<protein>
    <recommendedName>
        <fullName evidence="3">Nudix hydrolase domain-containing protein</fullName>
    </recommendedName>
</protein>
<keyword evidence="1" id="KW-0378">Hydrolase</keyword>
<dbReference type="PRINTS" id="PR00502">
    <property type="entry name" value="NUDIXFAMILY"/>
</dbReference>
<dbReference type="CDD" id="cd04673">
    <property type="entry name" value="NUDIX_ADPRase"/>
    <property type="match status" value="1"/>
</dbReference>
<organism evidence="4">
    <name type="scientific">bioreactor metagenome</name>
    <dbReference type="NCBI Taxonomy" id="1076179"/>
    <lineage>
        <taxon>unclassified sequences</taxon>
        <taxon>metagenomes</taxon>
        <taxon>ecological metagenomes</taxon>
    </lineage>
</organism>
<dbReference type="EMBL" id="VSSQ01000057">
    <property type="protein sequence ID" value="MPL71135.1"/>
    <property type="molecule type" value="Genomic_DNA"/>
</dbReference>
<name>A0A644TW35_9ZZZZ</name>
<dbReference type="InterPro" id="IPR020084">
    <property type="entry name" value="NUDIX_hydrolase_CS"/>
</dbReference>